<dbReference type="STRING" id="307972.A0A2G8KEC7"/>
<dbReference type="AlphaFoldDB" id="A0A2G8KEC7"/>
<comment type="function">
    <text evidence="11">Has a role in transcriptional regulation. Acts in parallel with the Ras/MAPK and the PI3K/PKB pathways in the control of cell identity and cellular growth. Essential for regulation of the cytoskeleton and cell growth but not for cell proliferation or growth rate. Required specifically for the microtubule-based basal transport of lipid droplets. Plays a partially redundant function downstream of Raf in cell fate specification in the developing eye. Pair-rule protein that regulates embryonic cellularization, gastrulation and segmentation.</text>
</comment>
<feature type="compositionally biased region" description="Low complexity" evidence="13">
    <location>
        <begin position="128"/>
        <end position="149"/>
    </location>
</feature>
<dbReference type="OrthoDB" id="6382204at2759"/>
<evidence type="ECO:0000256" key="3">
    <source>
        <dbReference type="ARBA" id="ARBA00021888"/>
    </source>
</evidence>
<evidence type="ECO:0000256" key="8">
    <source>
        <dbReference type="ARBA" id="ARBA00023125"/>
    </source>
</evidence>
<feature type="compositionally biased region" description="Polar residues" evidence="13">
    <location>
        <begin position="176"/>
        <end position="194"/>
    </location>
</feature>
<feature type="domain" description="AF4/FMR2 C-terminal homology" evidence="14">
    <location>
        <begin position="3"/>
        <end position="269"/>
    </location>
</feature>
<evidence type="ECO:0000256" key="10">
    <source>
        <dbReference type="ARBA" id="ARBA00023242"/>
    </source>
</evidence>
<evidence type="ECO:0000256" key="11">
    <source>
        <dbReference type="ARBA" id="ARBA00024653"/>
    </source>
</evidence>
<gene>
    <name evidence="15" type="ORF">BSL78_16791</name>
</gene>
<accession>A0A2G8KEC7</accession>
<keyword evidence="8" id="KW-0238">DNA-binding</keyword>
<evidence type="ECO:0000313" key="15">
    <source>
        <dbReference type="EMBL" id="PIK46342.1"/>
    </source>
</evidence>
<dbReference type="GO" id="GO:0010468">
    <property type="term" value="P:regulation of gene expression"/>
    <property type="evidence" value="ECO:0007669"/>
    <property type="project" value="InterPro"/>
</dbReference>
<proteinExistence type="inferred from homology"/>
<dbReference type="Pfam" id="PF18876">
    <property type="entry name" value="AFF4_CHD"/>
    <property type="match status" value="1"/>
</dbReference>
<name>A0A2G8KEC7_STIJA</name>
<keyword evidence="7" id="KW-0805">Transcription regulation</keyword>
<comment type="caution">
    <text evidence="15">The sequence shown here is derived from an EMBL/GenBank/DDBJ whole genome shotgun (WGS) entry which is preliminary data.</text>
</comment>
<evidence type="ECO:0000256" key="12">
    <source>
        <dbReference type="ARBA" id="ARBA00032149"/>
    </source>
</evidence>
<reference evidence="15 16" key="1">
    <citation type="journal article" date="2017" name="PLoS Biol.">
        <title>The sea cucumber genome provides insights into morphological evolution and visceral regeneration.</title>
        <authorList>
            <person name="Zhang X."/>
            <person name="Sun L."/>
            <person name="Yuan J."/>
            <person name="Sun Y."/>
            <person name="Gao Y."/>
            <person name="Zhang L."/>
            <person name="Li S."/>
            <person name="Dai H."/>
            <person name="Hamel J.F."/>
            <person name="Liu C."/>
            <person name="Yu Y."/>
            <person name="Liu S."/>
            <person name="Lin W."/>
            <person name="Guo K."/>
            <person name="Jin S."/>
            <person name="Xu P."/>
            <person name="Storey K.B."/>
            <person name="Huan P."/>
            <person name="Zhang T."/>
            <person name="Zhou Y."/>
            <person name="Zhang J."/>
            <person name="Lin C."/>
            <person name="Li X."/>
            <person name="Xing L."/>
            <person name="Huo D."/>
            <person name="Sun M."/>
            <person name="Wang L."/>
            <person name="Mercier A."/>
            <person name="Li F."/>
            <person name="Yang H."/>
            <person name="Xiang J."/>
        </authorList>
    </citation>
    <scope>NUCLEOTIDE SEQUENCE [LARGE SCALE GENOMIC DNA]</scope>
    <source>
        <strain evidence="15">Shaxun</strain>
        <tissue evidence="15">Muscle</tissue>
    </source>
</reference>
<evidence type="ECO:0000256" key="1">
    <source>
        <dbReference type="ARBA" id="ARBA00004123"/>
    </source>
</evidence>
<keyword evidence="10" id="KW-0539">Nucleus</keyword>
<organism evidence="15 16">
    <name type="scientific">Stichopus japonicus</name>
    <name type="common">Sea cucumber</name>
    <dbReference type="NCBI Taxonomy" id="307972"/>
    <lineage>
        <taxon>Eukaryota</taxon>
        <taxon>Metazoa</taxon>
        <taxon>Echinodermata</taxon>
        <taxon>Eleutherozoa</taxon>
        <taxon>Echinozoa</taxon>
        <taxon>Holothuroidea</taxon>
        <taxon>Aspidochirotacea</taxon>
        <taxon>Aspidochirotida</taxon>
        <taxon>Stichopodidae</taxon>
        <taxon>Apostichopus</taxon>
    </lineage>
</organism>
<keyword evidence="5" id="KW-0597">Phosphoprotein</keyword>
<comment type="subcellular location">
    <subcellularLocation>
        <location evidence="1">Nucleus</location>
    </subcellularLocation>
</comment>
<protein>
    <recommendedName>
        <fullName evidence="3">AF4/FMR2 family member lilli</fullName>
    </recommendedName>
    <alternativeName>
        <fullName evidence="12">Protein lilliputian</fullName>
    </alternativeName>
</protein>
<dbReference type="PANTHER" id="PTHR10528">
    <property type="entry name" value="AF4/FMR2 FAMILY MEMBER"/>
    <property type="match status" value="1"/>
</dbReference>
<evidence type="ECO:0000256" key="2">
    <source>
        <dbReference type="ARBA" id="ARBA00007354"/>
    </source>
</evidence>
<keyword evidence="16" id="KW-1185">Reference proteome</keyword>
<dbReference type="PANTHER" id="PTHR10528:SF17">
    <property type="entry name" value="AF4_FMR2 FAMILY MEMBER LILLI"/>
    <property type="match status" value="1"/>
</dbReference>
<evidence type="ECO:0000256" key="6">
    <source>
        <dbReference type="ARBA" id="ARBA00022788"/>
    </source>
</evidence>
<dbReference type="GO" id="GO:0032783">
    <property type="term" value="C:super elongation complex"/>
    <property type="evidence" value="ECO:0007669"/>
    <property type="project" value="TreeGrafter"/>
</dbReference>
<feature type="compositionally biased region" description="Low complexity" evidence="13">
    <location>
        <begin position="157"/>
        <end position="175"/>
    </location>
</feature>
<dbReference type="GO" id="GO:0003677">
    <property type="term" value="F:DNA binding"/>
    <property type="evidence" value="ECO:0007669"/>
    <property type="project" value="UniProtKB-KW"/>
</dbReference>
<evidence type="ECO:0000256" key="7">
    <source>
        <dbReference type="ARBA" id="ARBA00023015"/>
    </source>
</evidence>
<keyword evidence="4" id="KW-0217">Developmental protein</keyword>
<dbReference type="InterPro" id="IPR007797">
    <property type="entry name" value="AF4/FMR2"/>
</dbReference>
<evidence type="ECO:0000256" key="13">
    <source>
        <dbReference type="SAM" id="MobiDB-lite"/>
    </source>
</evidence>
<sequence length="271" mass="30200">MAEQQQFTSDGYLAEGKRLKHLADSQTDKYKQSLTYFEAALQFIMCGNNFERDPGYTDEKAIRMYSDTCKIIKWLIGIHSGSEGRSNDKKLAVLCYRFQALLNMRMYKLKRSATTKLSKVLNDHFKSSKSSQQNQSSWNPSSKYSETPSPMSPTPSPAGSVGSVGSMGSQGSNSSDIPSATTSSKMGPGMNMSSGGTMVPSRIYHMMSTYMTNSTYCLTSIDYWEQAEALSQENQDFFQTVQEQCGVLTLHSSILDLVQYSEYCLCKLKAL</sequence>
<dbReference type="Proteomes" id="UP000230750">
    <property type="component" value="Unassembled WGS sequence"/>
</dbReference>
<feature type="region of interest" description="Disordered" evidence="13">
    <location>
        <begin position="124"/>
        <end position="194"/>
    </location>
</feature>
<evidence type="ECO:0000256" key="5">
    <source>
        <dbReference type="ARBA" id="ARBA00022553"/>
    </source>
</evidence>
<evidence type="ECO:0000256" key="9">
    <source>
        <dbReference type="ARBA" id="ARBA00023163"/>
    </source>
</evidence>
<comment type="similarity">
    <text evidence="2">Belongs to the AF4 family.</text>
</comment>
<keyword evidence="9" id="KW-0804">Transcription</keyword>
<evidence type="ECO:0000313" key="16">
    <source>
        <dbReference type="Proteomes" id="UP000230750"/>
    </source>
</evidence>
<dbReference type="GO" id="GO:0007366">
    <property type="term" value="P:periodic partitioning by pair rule gene"/>
    <property type="evidence" value="ECO:0007669"/>
    <property type="project" value="UniProtKB-KW"/>
</dbReference>
<dbReference type="EMBL" id="MRZV01000651">
    <property type="protein sequence ID" value="PIK46342.1"/>
    <property type="molecule type" value="Genomic_DNA"/>
</dbReference>
<keyword evidence="6" id="KW-0562">Pair-rule protein</keyword>
<evidence type="ECO:0000259" key="14">
    <source>
        <dbReference type="Pfam" id="PF18876"/>
    </source>
</evidence>
<dbReference type="InterPro" id="IPR043640">
    <property type="entry name" value="AF4/FMR2_CHD"/>
</dbReference>
<evidence type="ECO:0000256" key="4">
    <source>
        <dbReference type="ARBA" id="ARBA00022473"/>
    </source>
</evidence>